<evidence type="ECO:0000313" key="5">
    <source>
        <dbReference type="WBParaSite" id="scaffold7882_cov228.g12484"/>
    </source>
</evidence>
<evidence type="ECO:0000256" key="2">
    <source>
        <dbReference type="SAM" id="Coils"/>
    </source>
</evidence>
<sequence>MTTVETDGMLSIYVRAYEKLWRRFSDFLGLREKLAIKYQHKGIIVPYTPEKSITSLTKTKLTTGEEHSEATDRRSRLLERFLRRLVLQPHLINDEDVREFLSSEGDLPKANFTSTFSGSSVLKIFKSVGDAFTRIAFPMDENDRWFEQAHSQVEELEELLTRLQTHIDNLVGYRKELSIADEQLSKTINLLASSEENTGLAKTLSRLAETHEKLAVVEKHESEQDAQQLAESFQEVFYERVRGWQNWQSQQQILTKKRETKTRMELAGRGECVAQCREDLRNSENMADQMEKDFLLISKTIREEYTRQAKQRREDLKQTIIGYLEALLESEQHTLEHWERYAEVAKV</sequence>
<dbReference type="InterPro" id="IPR001683">
    <property type="entry name" value="PX_dom"/>
</dbReference>
<keyword evidence="2" id="KW-0175">Coiled coil</keyword>
<evidence type="ECO:0000256" key="1">
    <source>
        <dbReference type="ARBA" id="ARBA00010883"/>
    </source>
</evidence>
<keyword evidence="4" id="KW-1185">Reference proteome</keyword>
<dbReference type="InterPro" id="IPR027267">
    <property type="entry name" value="AH/BAR_dom_sf"/>
</dbReference>
<dbReference type="Pfam" id="PF00787">
    <property type="entry name" value="PX"/>
    <property type="match status" value="1"/>
</dbReference>
<dbReference type="Pfam" id="PF09325">
    <property type="entry name" value="Vps5"/>
    <property type="match status" value="1"/>
</dbReference>
<evidence type="ECO:0000259" key="3">
    <source>
        <dbReference type="PROSITE" id="PS50195"/>
    </source>
</evidence>
<dbReference type="PROSITE" id="PS50195">
    <property type="entry name" value="PX"/>
    <property type="match status" value="1"/>
</dbReference>
<organism evidence="4 5">
    <name type="scientific">Meloidogyne javanica</name>
    <name type="common">Root-knot nematode worm</name>
    <dbReference type="NCBI Taxonomy" id="6303"/>
    <lineage>
        <taxon>Eukaryota</taxon>
        <taxon>Metazoa</taxon>
        <taxon>Ecdysozoa</taxon>
        <taxon>Nematoda</taxon>
        <taxon>Chromadorea</taxon>
        <taxon>Rhabditida</taxon>
        <taxon>Tylenchina</taxon>
        <taxon>Tylenchomorpha</taxon>
        <taxon>Tylenchoidea</taxon>
        <taxon>Meloidogynidae</taxon>
        <taxon>Meloidogyninae</taxon>
        <taxon>Meloidogyne</taxon>
        <taxon>Meloidogyne incognita group</taxon>
    </lineage>
</organism>
<name>A0A915N8K7_MELJA</name>
<proteinExistence type="inferred from homology"/>
<dbReference type="SMART" id="SM00312">
    <property type="entry name" value="PX"/>
    <property type="match status" value="1"/>
</dbReference>
<dbReference type="Gene3D" id="1.20.1270.60">
    <property type="entry name" value="Arfaptin homology (AH) domain/BAR domain"/>
    <property type="match status" value="1"/>
</dbReference>
<dbReference type="InterPro" id="IPR036871">
    <property type="entry name" value="PX_dom_sf"/>
</dbReference>
<reference evidence="5" key="1">
    <citation type="submission" date="2022-11" db="UniProtKB">
        <authorList>
            <consortium name="WormBaseParasite"/>
        </authorList>
    </citation>
    <scope>IDENTIFICATION</scope>
</reference>
<dbReference type="AlphaFoldDB" id="A0A915N8K7"/>
<dbReference type="Gene3D" id="3.30.1520.10">
    <property type="entry name" value="Phox-like domain"/>
    <property type="match status" value="1"/>
</dbReference>
<protein>
    <submittedName>
        <fullName evidence="5">PX domain-containing protein</fullName>
    </submittedName>
</protein>
<dbReference type="PANTHER" id="PTHR10555">
    <property type="entry name" value="SORTING NEXIN"/>
    <property type="match status" value="1"/>
</dbReference>
<dbReference type="WBParaSite" id="scaffold7882_cov228.g12484">
    <property type="protein sequence ID" value="scaffold7882_cov228.g12484"/>
    <property type="gene ID" value="scaffold7882_cov228.g12484"/>
</dbReference>
<dbReference type="InterPro" id="IPR015404">
    <property type="entry name" value="Vps5_C"/>
</dbReference>
<dbReference type="PANTHER" id="PTHR10555:SF170">
    <property type="entry name" value="FI18122P1"/>
    <property type="match status" value="1"/>
</dbReference>
<accession>A0A915N8K7</accession>
<dbReference type="SUPFAM" id="SSF64268">
    <property type="entry name" value="PX domain"/>
    <property type="match status" value="1"/>
</dbReference>
<dbReference type="GO" id="GO:0035091">
    <property type="term" value="F:phosphatidylinositol binding"/>
    <property type="evidence" value="ECO:0007669"/>
    <property type="project" value="InterPro"/>
</dbReference>
<evidence type="ECO:0000313" key="4">
    <source>
        <dbReference type="Proteomes" id="UP000887561"/>
    </source>
</evidence>
<feature type="domain" description="PX" evidence="3">
    <location>
        <begin position="1"/>
        <end position="108"/>
    </location>
</feature>
<dbReference type="GO" id="GO:0010008">
    <property type="term" value="C:endosome membrane"/>
    <property type="evidence" value="ECO:0007669"/>
    <property type="project" value="TreeGrafter"/>
</dbReference>
<dbReference type="Proteomes" id="UP000887561">
    <property type="component" value="Unplaced"/>
</dbReference>
<dbReference type="GO" id="GO:0034498">
    <property type="term" value="P:early endosome to Golgi transport"/>
    <property type="evidence" value="ECO:0007669"/>
    <property type="project" value="TreeGrafter"/>
</dbReference>
<comment type="similarity">
    <text evidence="1">Belongs to the sorting nexin family.</text>
</comment>
<dbReference type="GO" id="GO:0005829">
    <property type="term" value="C:cytosol"/>
    <property type="evidence" value="ECO:0007669"/>
    <property type="project" value="GOC"/>
</dbReference>
<feature type="coiled-coil region" evidence="2">
    <location>
        <begin position="146"/>
        <end position="176"/>
    </location>
</feature>